<evidence type="ECO:0000313" key="2">
    <source>
        <dbReference type="Proteomes" id="UP001209570"/>
    </source>
</evidence>
<proteinExistence type="predicted"/>
<organism evidence="1 2">
    <name type="scientific">Pythium insidiosum</name>
    <name type="common">Pythiosis disease agent</name>
    <dbReference type="NCBI Taxonomy" id="114742"/>
    <lineage>
        <taxon>Eukaryota</taxon>
        <taxon>Sar</taxon>
        <taxon>Stramenopiles</taxon>
        <taxon>Oomycota</taxon>
        <taxon>Peronosporomycetes</taxon>
        <taxon>Pythiales</taxon>
        <taxon>Pythiaceae</taxon>
        <taxon>Pythium</taxon>
    </lineage>
</organism>
<protein>
    <submittedName>
        <fullName evidence="1">Uncharacterized protein</fullName>
    </submittedName>
</protein>
<dbReference type="AlphaFoldDB" id="A0AAD5LPC5"/>
<reference evidence="1" key="1">
    <citation type="submission" date="2021-12" db="EMBL/GenBank/DDBJ databases">
        <title>Prjna785345.</title>
        <authorList>
            <person name="Rujirawat T."/>
            <person name="Krajaejun T."/>
        </authorList>
    </citation>
    <scope>NUCLEOTIDE SEQUENCE</scope>
    <source>
        <strain evidence="1">Pi057C3</strain>
    </source>
</reference>
<dbReference type="EMBL" id="JAKCXM010004073">
    <property type="protein sequence ID" value="KAJ0389347.1"/>
    <property type="molecule type" value="Genomic_DNA"/>
</dbReference>
<evidence type="ECO:0000313" key="1">
    <source>
        <dbReference type="EMBL" id="KAJ0389347.1"/>
    </source>
</evidence>
<keyword evidence="2" id="KW-1185">Reference proteome</keyword>
<dbReference type="Proteomes" id="UP001209570">
    <property type="component" value="Unassembled WGS sequence"/>
</dbReference>
<comment type="caution">
    <text evidence="1">The sequence shown here is derived from an EMBL/GenBank/DDBJ whole genome shotgun (WGS) entry which is preliminary data.</text>
</comment>
<sequence>MSFGSLSTASSGIKESVRAVTDELISIPISGDNDKNKFIKFWSFCTPSFRNIRLTYGISDAEYINMFGATTKVGDITMQIL</sequence>
<accession>A0AAD5LPC5</accession>
<name>A0AAD5LPC5_PYTIN</name>
<gene>
    <name evidence="1" type="ORF">P43SY_010260</name>
</gene>